<feature type="domain" description="Solute-binding protein family 5" evidence="5">
    <location>
        <begin position="78"/>
        <end position="438"/>
    </location>
</feature>
<feature type="chain" id="PRO_5017441883" evidence="4">
    <location>
        <begin position="21"/>
        <end position="537"/>
    </location>
</feature>
<comment type="subcellular location">
    <subcellularLocation>
        <location evidence="1">Periplasm</location>
    </subcellularLocation>
</comment>
<dbReference type="PIRSF" id="PIRSF002741">
    <property type="entry name" value="MppA"/>
    <property type="match status" value="1"/>
</dbReference>
<evidence type="ECO:0000256" key="4">
    <source>
        <dbReference type="SAM" id="SignalP"/>
    </source>
</evidence>
<dbReference type="PANTHER" id="PTHR30290">
    <property type="entry name" value="PERIPLASMIC BINDING COMPONENT OF ABC TRANSPORTER"/>
    <property type="match status" value="1"/>
</dbReference>
<keyword evidence="7" id="KW-1185">Reference proteome</keyword>
<dbReference type="InterPro" id="IPR000914">
    <property type="entry name" value="SBP_5_dom"/>
</dbReference>
<evidence type="ECO:0000259" key="5">
    <source>
        <dbReference type="Pfam" id="PF00496"/>
    </source>
</evidence>
<dbReference type="Pfam" id="PF00496">
    <property type="entry name" value="SBP_bac_5"/>
    <property type="match status" value="1"/>
</dbReference>
<sequence>MFTMRRRALCKAAIAGLASAAMLALPVAAEPKRGGTVVIASTPEPPILTNAMSSAPVTNEVATKIFDGLLEYDMDLNPQPSLATSWDISDDGKTVTFNLRDDVTWHDGEPFTSADVQFSLMEVVKSHHPRGKSNLGPLESIETPDDYTAVFHLEHPYVPLMRALSSLEAPIIPRHIYEGTDFRNNPAVNDPIGTGPFKFVEWRKGSHIRLERNENYWREGMPYLDGLIFRFIADAATRAAGIESGEIDVATFGSINPVEMRRLEGLSNISITPGGYEAITPMMLLELNNRRAPFDDKRVRQAVAYAIDRQFLTDRIWYGFGKPAVGPISSALEGSGVFTKEGVVDFTVEDRLDIAKRLLDEAGYTPDEDGVRLKIVHDIGPFGEDWRRMGEYLKQALSKVGIEVELRNRDYPTFVRMVHGEYDFDMTSSWYIGMADPTLGVQRNTWSQMINPKVPYGNASGYSSPEADALWEAAQTEADPEKRNEIFHNLQRQLVEDSPLIWLMEMDLVAVNNDRVQNLITSPLGIRDGVYDMWVSE</sequence>
<gene>
    <name evidence="6" type="ORF">D6850_17195</name>
</gene>
<dbReference type="SUPFAM" id="SSF53850">
    <property type="entry name" value="Periplasmic binding protein-like II"/>
    <property type="match status" value="1"/>
</dbReference>
<dbReference type="InterPro" id="IPR039424">
    <property type="entry name" value="SBP_5"/>
</dbReference>
<accession>A0A3A8B406</accession>
<dbReference type="AlphaFoldDB" id="A0A3A8B406"/>
<dbReference type="EMBL" id="RAPE01000006">
    <property type="protein sequence ID" value="RKF12694.1"/>
    <property type="molecule type" value="Genomic_DNA"/>
</dbReference>
<dbReference type="Gene3D" id="3.10.105.10">
    <property type="entry name" value="Dipeptide-binding Protein, Domain 3"/>
    <property type="match status" value="1"/>
</dbReference>
<organism evidence="6 7">
    <name type="scientific">Roseovarius spongiae</name>
    <dbReference type="NCBI Taxonomy" id="2320272"/>
    <lineage>
        <taxon>Bacteria</taxon>
        <taxon>Pseudomonadati</taxon>
        <taxon>Pseudomonadota</taxon>
        <taxon>Alphaproteobacteria</taxon>
        <taxon>Rhodobacterales</taxon>
        <taxon>Roseobacteraceae</taxon>
        <taxon>Roseovarius</taxon>
    </lineage>
</organism>
<dbReference type="GO" id="GO:1904680">
    <property type="term" value="F:peptide transmembrane transporter activity"/>
    <property type="evidence" value="ECO:0007669"/>
    <property type="project" value="TreeGrafter"/>
</dbReference>
<reference evidence="6 7" key="1">
    <citation type="submission" date="2018-09" db="EMBL/GenBank/DDBJ databases">
        <title>Roseovarius spongiae sp. nov., isolated from a marine sponge.</title>
        <authorList>
            <person name="Zhuang L."/>
            <person name="Luo L."/>
        </authorList>
    </citation>
    <scope>NUCLEOTIDE SEQUENCE [LARGE SCALE GENOMIC DNA]</scope>
    <source>
        <strain evidence="6 7">HN-E21</strain>
    </source>
</reference>
<dbReference type="OrthoDB" id="9803988at2"/>
<name>A0A3A8B406_9RHOB</name>
<evidence type="ECO:0000313" key="7">
    <source>
        <dbReference type="Proteomes" id="UP000281128"/>
    </source>
</evidence>
<evidence type="ECO:0000256" key="3">
    <source>
        <dbReference type="ARBA" id="ARBA00022729"/>
    </source>
</evidence>
<dbReference type="InterPro" id="IPR030678">
    <property type="entry name" value="Peptide/Ni-bd"/>
</dbReference>
<dbReference type="CDD" id="cd08517">
    <property type="entry name" value="PBP2_NikA_DppA_OppA_like_13"/>
    <property type="match status" value="1"/>
</dbReference>
<proteinExistence type="inferred from homology"/>
<dbReference type="GO" id="GO:0030288">
    <property type="term" value="C:outer membrane-bounded periplasmic space"/>
    <property type="evidence" value="ECO:0007669"/>
    <property type="project" value="UniProtKB-ARBA"/>
</dbReference>
<feature type="signal peptide" evidence="4">
    <location>
        <begin position="1"/>
        <end position="20"/>
    </location>
</feature>
<dbReference type="RefSeq" id="WP_121168846.1">
    <property type="nucleotide sequence ID" value="NZ_RAPE01000006.1"/>
</dbReference>
<dbReference type="Gene3D" id="3.40.190.10">
    <property type="entry name" value="Periplasmic binding protein-like II"/>
    <property type="match status" value="1"/>
</dbReference>
<dbReference type="GO" id="GO:0015833">
    <property type="term" value="P:peptide transport"/>
    <property type="evidence" value="ECO:0007669"/>
    <property type="project" value="TreeGrafter"/>
</dbReference>
<comment type="similarity">
    <text evidence="2">Belongs to the bacterial solute-binding protein 5 family.</text>
</comment>
<dbReference type="GO" id="GO:0043190">
    <property type="term" value="C:ATP-binding cassette (ABC) transporter complex"/>
    <property type="evidence" value="ECO:0007669"/>
    <property type="project" value="InterPro"/>
</dbReference>
<evidence type="ECO:0000256" key="1">
    <source>
        <dbReference type="ARBA" id="ARBA00004418"/>
    </source>
</evidence>
<comment type="caution">
    <text evidence="6">The sequence shown here is derived from an EMBL/GenBank/DDBJ whole genome shotgun (WGS) entry which is preliminary data.</text>
</comment>
<dbReference type="Proteomes" id="UP000281128">
    <property type="component" value="Unassembled WGS sequence"/>
</dbReference>
<evidence type="ECO:0000313" key="6">
    <source>
        <dbReference type="EMBL" id="RKF12694.1"/>
    </source>
</evidence>
<evidence type="ECO:0000256" key="2">
    <source>
        <dbReference type="ARBA" id="ARBA00005695"/>
    </source>
</evidence>
<keyword evidence="3 4" id="KW-0732">Signal</keyword>
<protein>
    <submittedName>
        <fullName evidence="6">ABC transporter substrate-binding protein</fullName>
    </submittedName>
</protein>
<dbReference type="PANTHER" id="PTHR30290:SF38">
    <property type="entry name" value="D,D-DIPEPTIDE-BINDING PERIPLASMIC PROTEIN DDPA-RELATED"/>
    <property type="match status" value="1"/>
</dbReference>